<dbReference type="InterPro" id="IPR019108">
    <property type="entry name" value="Caa3_assmbl_CtaG-rel"/>
</dbReference>
<evidence type="ECO:0000256" key="1">
    <source>
        <dbReference type="ARBA" id="ARBA00004651"/>
    </source>
</evidence>
<evidence type="ECO:0000256" key="4">
    <source>
        <dbReference type="ARBA" id="ARBA00022989"/>
    </source>
</evidence>
<evidence type="ECO:0000256" key="5">
    <source>
        <dbReference type="ARBA" id="ARBA00023136"/>
    </source>
</evidence>
<evidence type="ECO:0000313" key="8">
    <source>
        <dbReference type="Proteomes" id="UP001596620"/>
    </source>
</evidence>
<keyword evidence="4 6" id="KW-1133">Transmembrane helix</keyword>
<dbReference type="Proteomes" id="UP001596620">
    <property type="component" value="Unassembled WGS sequence"/>
</dbReference>
<feature type="transmembrane region" description="Helical" evidence="6">
    <location>
        <begin position="116"/>
        <end position="136"/>
    </location>
</feature>
<dbReference type="EMBL" id="JBHTGR010000005">
    <property type="protein sequence ID" value="MFC7746344.1"/>
    <property type="molecule type" value="Genomic_DNA"/>
</dbReference>
<dbReference type="Pfam" id="PF09678">
    <property type="entry name" value="Caa3_CtaG"/>
    <property type="match status" value="1"/>
</dbReference>
<comment type="caution">
    <text evidence="7">The sequence shown here is derived from an EMBL/GenBank/DDBJ whole genome shotgun (WGS) entry which is preliminary data.</text>
</comment>
<keyword evidence="5 6" id="KW-0472">Membrane</keyword>
<name>A0ABW2UR14_9BACI</name>
<sequence length="292" mass="33568">MHHVLANHAWYELTGPVTLVVTGLLCYWYISKMIRSPHVSATYTQRMYFFLAISLFFLVKGTPFAVIADHYLFSALLSQLSFMAFVIMPLFILSLPEQYVAAFFWNHRRAEAARLILNHPWFLAIMFNVLISIYLIPPVFSVIHESTSLQLLFEVLFMSLAFLTWWVIIQPLTAVAGHSYFKRIVLVFFMAMFLMPAGFYLLVAQEPMYGTYATASSALLPVLTAVYDQQAAGGVLKILQLTSYAFALYYLLKRWGLREEKDEGNVNDDTRVVQGVVIQLNEYNQQKKGRKR</sequence>
<keyword evidence="2" id="KW-1003">Cell membrane</keyword>
<evidence type="ECO:0000256" key="3">
    <source>
        <dbReference type="ARBA" id="ARBA00022692"/>
    </source>
</evidence>
<feature type="transmembrane region" description="Helical" evidence="6">
    <location>
        <begin position="180"/>
        <end position="203"/>
    </location>
</feature>
<accession>A0ABW2UR14</accession>
<evidence type="ECO:0000256" key="2">
    <source>
        <dbReference type="ARBA" id="ARBA00022475"/>
    </source>
</evidence>
<evidence type="ECO:0000313" key="7">
    <source>
        <dbReference type="EMBL" id="MFC7746344.1"/>
    </source>
</evidence>
<feature type="transmembrane region" description="Helical" evidence="6">
    <location>
        <begin position="234"/>
        <end position="252"/>
    </location>
</feature>
<feature type="transmembrane region" description="Helical" evidence="6">
    <location>
        <begin position="73"/>
        <end position="95"/>
    </location>
</feature>
<proteinExistence type="predicted"/>
<keyword evidence="8" id="KW-1185">Reference proteome</keyword>
<gene>
    <name evidence="7" type="ORF">ACFQU8_03700</name>
</gene>
<dbReference type="RefSeq" id="WP_382357828.1">
    <property type="nucleotide sequence ID" value="NZ_JBHTGR010000005.1"/>
</dbReference>
<feature type="transmembrane region" description="Helical" evidence="6">
    <location>
        <begin position="13"/>
        <end position="30"/>
    </location>
</feature>
<reference evidence="8" key="1">
    <citation type="journal article" date="2019" name="Int. J. Syst. Evol. Microbiol.">
        <title>The Global Catalogue of Microorganisms (GCM) 10K type strain sequencing project: providing services to taxonomists for standard genome sequencing and annotation.</title>
        <authorList>
            <consortium name="The Broad Institute Genomics Platform"/>
            <consortium name="The Broad Institute Genome Sequencing Center for Infectious Disease"/>
            <person name="Wu L."/>
            <person name="Ma J."/>
        </authorList>
    </citation>
    <scope>NUCLEOTIDE SEQUENCE [LARGE SCALE GENOMIC DNA]</scope>
    <source>
        <strain evidence="8">JCM 30234</strain>
    </source>
</reference>
<keyword evidence="3 6" id="KW-0812">Transmembrane</keyword>
<comment type="subcellular location">
    <subcellularLocation>
        <location evidence="1">Cell membrane</location>
        <topology evidence="1">Multi-pass membrane protein</topology>
    </subcellularLocation>
</comment>
<protein>
    <submittedName>
        <fullName evidence="7">Cytochrome c oxidase assembly protein</fullName>
    </submittedName>
</protein>
<feature type="transmembrane region" description="Helical" evidence="6">
    <location>
        <begin position="48"/>
        <end position="67"/>
    </location>
</feature>
<feature type="transmembrane region" description="Helical" evidence="6">
    <location>
        <begin position="148"/>
        <end position="168"/>
    </location>
</feature>
<organism evidence="7 8">
    <name type="scientific">Lentibacillus kimchii</name>
    <dbReference type="NCBI Taxonomy" id="1542911"/>
    <lineage>
        <taxon>Bacteria</taxon>
        <taxon>Bacillati</taxon>
        <taxon>Bacillota</taxon>
        <taxon>Bacilli</taxon>
        <taxon>Bacillales</taxon>
        <taxon>Bacillaceae</taxon>
        <taxon>Lentibacillus</taxon>
    </lineage>
</organism>
<evidence type="ECO:0000256" key="6">
    <source>
        <dbReference type="SAM" id="Phobius"/>
    </source>
</evidence>